<dbReference type="PANTHER" id="PTHR33498">
    <property type="entry name" value="TRANSPOSASE FOR INSERTION SEQUENCE ELEMENT IS1557"/>
    <property type="match status" value="1"/>
</dbReference>
<dbReference type="AlphaFoldDB" id="A0A380DSM0"/>
<protein>
    <submittedName>
        <fullName evidence="3">Transposase</fullName>
    </submittedName>
</protein>
<sequence length="438" mass="51385">MNNVILNTFDFKDKNIIFDGKLEKIEYKGRKCFFYYAKLIYTPEVCPNCNCKNINGNLIKNGSKTSRITMPKISEYPTYIMLRKQRFKCKTCERYFTAETPEVDKYCFISKKTRSAVLNKAAEIRSEKSIAKSCSVSATTVSRIIDEAAQSLHQSPYSALPEHIMMDEFKSVKNVSGKMSFIYADAQTHHIIDIVEDRRLSELKKYFYRFSLKARKRVKTVSIDMHEGYMTLIKEMFPNAKIVIDRFHIVQLLNRALNGIRVTVMNELRTTNQSLYNKFKRYAKLLLKPEEDLEAFEYRKVALFKEWKTQKGIVKYLLDQDDSLNDAYQYINQLRFKLKHNDYEGFIHELKHMPLSQTHSVVQRAIKTLNKHVYFIKNTFDYYNLSNGPLEGINSKIKLIKRTSFGYGSYNHLRNRILLCSKLYAPKSKKEVKQCLVA</sequence>
<dbReference type="InterPro" id="IPR047951">
    <property type="entry name" value="Transpos_ISL3"/>
</dbReference>
<feature type="domain" description="Transposase IS204/IS1001/IS1096/IS1165 zinc-finger" evidence="2">
    <location>
        <begin position="43"/>
        <end position="92"/>
    </location>
</feature>
<dbReference type="InterPro" id="IPR002560">
    <property type="entry name" value="Transposase_DDE"/>
</dbReference>
<reference evidence="3 4" key="1">
    <citation type="submission" date="2018-06" db="EMBL/GenBank/DDBJ databases">
        <authorList>
            <consortium name="Pathogen Informatics"/>
            <person name="Doyle S."/>
        </authorList>
    </citation>
    <scope>NUCLEOTIDE SEQUENCE [LARGE SCALE GENOMIC DNA]</scope>
    <source>
        <strain evidence="3 4">NCTC5664</strain>
    </source>
</reference>
<dbReference type="Proteomes" id="UP000254502">
    <property type="component" value="Unassembled WGS sequence"/>
</dbReference>
<dbReference type="InterPro" id="IPR029261">
    <property type="entry name" value="Transposase_Znf"/>
</dbReference>
<dbReference type="Pfam" id="PF01610">
    <property type="entry name" value="DDE_Tnp_ISL3"/>
    <property type="match status" value="1"/>
</dbReference>
<evidence type="ECO:0000259" key="1">
    <source>
        <dbReference type="Pfam" id="PF01610"/>
    </source>
</evidence>
<gene>
    <name evidence="3" type="ORF">NCTC5664_01812</name>
</gene>
<name>A0A380DSM0_STAAU</name>
<accession>A0A380DSM0</accession>
<proteinExistence type="predicted"/>
<dbReference type="PANTHER" id="PTHR33498:SF1">
    <property type="entry name" value="TRANSPOSASE FOR INSERTION SEQUENCE ELEMENT IS1557"/>
    <property type="match status" value="1"/>
</dbReference>
<evidence type="ECO:0000259" key="2">
    <source>
        <dbReference type="Pfam" id="PF14690"/>
    </source>
</evidence>
<dbReference type="NCBIfam" id="NF033550">
    <property type="entry name" value="transpos_ISL3"/>
    <property type="match status" value="1"/>
</dbReference>
<organism evidence="3 4">
    <name type="scientific">Staphylococcus aureus</name>
    <dbReference type="NCBI Taxonomy" id="1280"/>
    <lineage>
        <taxon>Bacteria</taxon>
        <taxon>Bacillati</taxon>
        <taxon>Bacillota</taxon>
        <taxon>Bacilli</taxon>
        <taxon>Bacillales</taxon>
        <taxon>Staphylococcaceae</taxon>
        <taxon>Staphylococcus</taxon>
    </lineage>
</organism>
<dbReference type="EMBL" id="UHAQ01000002">
    <property type="protein sequence ID" value="SUK49018.1"/>
    <property type="molecule type" value="Genomic_DNA"/>
</dbReference>
<feature type="domain" description="Transposase IS204/IS1001/IS1096/IS1165 DDE" evidence="1">
    <location>
        <begin position="164"/>
        <end position="417"/>
    </location>
</feature>
<dbReference type="Pfam" id="PF14690">
    <property type="entry name" value="Zn_ribbon_ISL3"/>
    <property type="match status" value="1"/>
</dbReference>
<dbReference type="RefSeq" id="WP_111762537.1">
    <property type="nucleotide sequence ID" value="NZ_LS483317.1"/>
</dbReference>
<evidence type="ECO:0000313" key="3">
    <source>
        <dbReference type="EMBL" id="SUK49018.1"/>
    </source>
</evidence>
<evidence type="ECO:0000313" key="4">
    <source>
        <dbReference type="Proteomes" id="UP000254502"/>
    </source>
</evidence>